<organism evidence="2">
    <name type="scientific">Arion vulgaris</name>
    <dbReference type="NCBI Taxonomy" id="1028688"/>
    <lineage>
        <taxon>Eukaryota</taxon>
        <taxon>Metazoa</taxon>
        <taxon>Spiralia</taxon>
        <taxon>Lophotrochozoa</taxon>
        <taxon>Mollusca</taxon>
        <taxon>Gastropoda</taxon>
        <taxon>Heterobranchia</taxon>
        <taxon>Euthyneura</taxon>
        <taxon>Panpulmonata</taxon>
        <taxon>Eupulmonata</taxon>
        <taxon>Stylommatophora</taxon>
        <taxon>Helicina</taxon>
        <taxon>Arionoidea</taxon>
        <taxon>Arionidae</taxon>
        <taxon>Arion</taxon>
    </lineage>
</organism>
<protein>
    <submittedName>
        <fullName evidence="2">Uncharacterized protein</fullName>
    </submittedName>
</protein>
<name>A0A0B7B484_9EUPU</name>
<evidence type="ECO:0000313" key="2">
    <source>
        <dbReference type="EMBL" id="CEK87687.1"/>
    </source>
</evidence>
<dbReference type="AlphaFoldDB" id="A0A0B7B484"/>
<evidence type="ECO:0000256" key="1">
    <source>
        <dbReference type="SAM" id="MobiDB-lite"/>
    </source>
</evidence>
<feature type="compositionally biased region" description="Polar residues" evidence="1">
    <location>
        <begin position="37"/>
        <end position="59"/>
    </location>
</feature>
<gene>
    <name evidence="2" type="primary">ORF160796</name>
</gene>
<feature type="non-terminal residue" evidence="2">
    <location>
        <position position="76"/>
    </location>
</feature>
<proteinExistence type="predicted"/>
<accession>A0A0B7B484</accession>
<dbReference type="EMBL" id="HACG01040822">
    <property type="protein sequence ID" value="CEK87687.1"/>
    <property type="molecule type" value="Transcribed_RNA"/>
</dbReference>
<feature type="region of interest" description="Disordered" evidence="1">
    <location>
        <begin position="1"/>
        <end position="76"/>
    </location>
</feature>
<feature type="compositionally biased region" description="Basic and acidic residues" evidence="1">
    <location>
        <begin position="1"/>
        <end position="15"/>
    </location>
</feature>
<sequence>MDKVDHGETAHKDLSTDTTLTVSQSSYAIPAYPPPQYVQTSYNRDITAAPPQTSYNSSMADVPLPPPQASYNSNMA</sequence>
<reference evidence="2" key="1">
    <citation type="submission" date="2014-12" db="EMBL/GenBank/DDBJ databases">
        <title>Insight into the proteome of Arion vulgaris.</title>
        <authorList>
            <person name="Aradska J."/>
            <person name="Bulat T."/>
            <person name="Smidak R."/>
            <person name="Sarate P."/>
            <person name="Gangsoo J."/>
            <person name="Sialana F."/>
            <person name="Bilban M."/>
            <person name="Lubec G."/>
        </authorList>
    </citation>
    <scope>NUCLEOTIDE SEQUENCE</scope>
    <source>
        <tissue evidence="2">Skin</tissue>
    </source>
</reference>
<feature type="compositionally biased region" description="Polar residues" evidence="1">
    <location>
        <begin position="16"/>
        <end position="27"/>
    </location>
</feature>